<dbReference type="AlphaFoldDB" id="A0A8J5GUM6"/>
<dbReference type="GO" id="GO:0005634">
    <property type="term" value="C:nucleus"/>
    <property type="evidence" value="ECO:0007669"/>
    <property type="project" value="UniProtKB-SubCell"/>
</dbReference>
<dbReference type="EMBL" id="JACMSC010000008">
    <property type="protein sequence ID" value="KAG6511883.1"/>
    <property type="molecule type" value="Genomic_DNA"/>
</dbReference>
<keyword evidence="10" id="KW-1185">Reference proteome</keyword>
<comment type="function">
    <text evidence="6">Transcriptional repressor that regulates multiple aspects of plant growth and development.</text>
</comment>
<dbReference type="GO" id="GO:0045892">
    <property type="term" value="P:negative regulation of DNA-templated transcription"/>
    <property type="evidence" value="ECO:0007669"/>
    <property type="project" value="UniProtKB-UniRule"/>
</dbReference>
<organism evidence="9 10">
    <name type="scientific">Zingiber officinale</name>
    <name type="common">Ginger</name>
    <name type="synonym">Amomum zingiber</name>
    <dbReference type="NCBI Taxonomy" id="94328"/>
    <lineage>
        <taxon>Eukaryota</taxon>
        <taxon>Viridiplantae</taxon>
        <taxon>Streptophyta</taxon>
        <taxon>Embryophyta</taxon>
        <taxon>Tracheophyta</taxon>
        <taxon>Spermatophyta</taxon>
        <taxon>Magnoliopsida</taxon>
        <taxon>Liliopsida</taxon>
        <taxon>Zingiberales</taxon>
        <taxon>Zingiberaceae</taxon>
        <taxon>Zingiber</taxon>
    </lineage>
</organism>
<reference evidence="9 10" key="1">
    <citation type="submission" date="2020-08" db="EMBL/GenBank/DDBJ databases">
        <title>Plant Genome Project.</title>
        <authorList>
            <person name="Zhang R.-G."/>
        </authorList>
    </citation>
    <scope>NUCLEOTIDE SEQUENCE [LARGE SCALE GENOMIC DNA]</scope>
    <source>
        <tissue evidence="9">Rhizome</tissue>
    </source>
</reference>
<evidence type="ECO:0000313" key="10">
    <source>
        <dbReference type="Proteomes" id="UP000734854"/>
    </source>
</evidence>
<evidence type="ECO:0000256" key="1">
    <source>
        <dbReference type="ARBA" id="ARBA00004123"/>
    </source>
</evidence>
<dbReference type="InterPro" id="IPR006458">
    <property type="entry name" value="Ovate_C"/>
</dbReference>
<evidence type="ECO:0000256" key="6">
    <source>
        <dbReference type="RuleBase" id="RU367028"/>
    </source>
</evidence>
<evidence type="ECO:0000256" key="5">
    <source>
        <dbReference type="ARBA" id="ARBA00023242"/>
    </source>
</evidence>
<dbReference type="NCBIfam" id="TIGR01568">
    <property type="entry name" value="A_thal_3678"/>
    <property type="match status" value="1"/>
</dbReference>
<feature type="compositionally biased region" description="Polar residues" evidence="7">
    <location>
        <begin position="27"/>
        <end position="38"/>
    </location>
</feature>
<dbReference type="OrthoDB" id="1928390at2759"/>
<dbReference type="Proteomes" id="UP000734854">
    <property type="component" value="Unassembled WGS sequence"/>
</dbReference>
<dbReference type="PANTHER" id="PTHR33057:SF151">
    <property type="entry name" value="TRANSCRIPTION REPRESSOR OFP1"/>
    <property type="match status" value="1"/>
</dbReference>
<proteinExistence type="predicted"/>
<evidence type="ECO:0000256" key="7">
    <source>
        <dbReference type="SAM" id="MobiDB-lite"/>
    </source>
</evidence>
<dbReference type="PROSITE" id="PS51754">
    <property type="entry name" value="OVATE"/>
    <property type="match status" value="1"/>
</dbReference>
<comment type="caution">
    <text evidence="9">The sequence shown here is derived from an EMBL/GenBank/DDBJ whole genome shotgun (WGS) entry which is preliminary data.</text>
</comment>
<comment type="subcellular location">
    <subcellularLocation>
        <location evidence="1 6">Nucleus</location>
    </subcellularLocation>
</comment>
<keyword evidence="3 6" id="KW-0805">Transcription regulation</keyword>
<evidence type="ECO:0000259" key="8">
    <source>
        <dbReference type="PROSITE" id="PS51754"/>
    </source>
</evidence>
<keyword evidence="5 6" id="KW-0539">Nucleus</keyword>
<evidence type="ECO:0000256" key="3">
    <source>
        <dbReference type="ARBA" id="ARBA00023015"/>
    </source>
</evidence>
<dbReference type="InterPro" id="IPR038933">
    <property type="entry name" value="Ovate"/>
</dbReference>
<feature type="region of interest" description="Disordered" evidence="7">
    <location>
        <begin position="20"/>
        <end position="53"/>
    </location>
</feature>
<gene>
    <name evidence="9" type="ORF">ZIOFF_029962</name>
</gene>
<keyword evidence="4 6" id="KW-0804">Transcription</keyword>
<accession>A0A8J5GUM6</accession>
<name>A0A8J5GUM6_ZINOF</name>
<protein>
    <recommendedName>
        <fullName evidence="6">Transcription repressor</fullName>
    </recommendedName>
    <alternativeName>
        <fullName evidence="6">Ovate family protein</fullName>
    </alternativeName>
</protein>
<dbReference type="Pfam" id="PF04844">
    <property type="entry name" value="Ovate"/>
    <property type="match status" value="1"/>
</dbReference>
<evidence type="ECO:0000256" key="2">
    <source>
        <dbReference type="ARBA" id="ARBA00022491"/>
    </source>
</evidence>
<feature type="compositionally biased region" description="Basic and acidic residues" evidence="7">
    <location>
        <begin position="43"/>
        <end position="53"/>
    </location>
</feature>
<evidence type="ECO:0000256" key="4">
    <source>
        <dbReference type="ARBA" id="ARBA00023163"/>
    </source>
</evidence>
<dbReference type="PANTHER" id="PTHR33057">
    <property type="entry name" value="TRANSCRIPTION REPRESSOR OFP7-RELATED"/>
    <property type="match status" value="1"/>
</dbReference>
<feature type="domain" description="OVATE" evidence="8">
    <location>
        <begin position="99"/>
        <end position="158"/>
    </location>
</feature>
<sequence length="169" mass="18502">MGSRRFTLSDWLNKLKHIAHGARKKTASSPAATEQSPSPGRKLAAEEPPRKAERAVVASPVDVGCGRRVRRRCKPAPVRLRKKAARWQGKGVLAGSSAVVKASADPQRDFRESMVEMIVENGITGSGDLAELLAVYLSLNSGEFHGLIVNVFKQILFDLIFSQKQKLEI</sequence>
<evidence type="ECO:0000313" key="9">
    <source>
        <dbReference type="EMBL" id="KAG6511883.1"/>
    </source>
</evidence>
<keyword evidence="2 6" id="KW-0678">Repressor</keyword>